<keyword evidence="1" id="KW-0449">Lipoprotein</keyword>
<proteinExistence type="predicted"/>
<reference evidence="1 2" key="1">
    <citation type="submission" date="2020-12" db="EMBL/GenBank/DDBJ databases">
        <title>Olleya sediminilitoris sp. nov., isolated from a tidal flat.</title>
        <authorList>
            <person name="Park S."/>
            <person name="Yoon J.-H."/>
        </authorList>
    </citation>
    <scope>NUCLEOTIDE SEQUENCE [LARGE SCALE GENOMIC DNA]</scope>
    <source>
        <strain evidence="1 2">YSTF-M6</strain>
    </source>
</reference>
<dbReference type="NCBIfam" id="TIGR03514">
    <property type="entry name" value="GldB_lipo"/>
    <property type="match status" value="1"/>
</dbReference>
<dbReference type="InterPro" id="IPR019853">
    <property type="entry name" value="GldB-like"/>
</dbReference>
<protein>
    <submittedName>
        <fullName evidence="1">Gliding motility lipoprotein GldB</fullName>
    </submittedName>
</protein>
<dbReference type="Proteomes" id="UP000605013">
    <property type="component" value="Unassembled WGS sequence"/>
</dbReference>
<dbReference type="PROSITE" id="PS51257">
    <property type="entry name" value="PROKAR_LIPOPROTEIN"/>
    <property type="match status" value="1"/>
</dbReference>
<dbReference type="EMBL" id="JAEMEF010000014">
    <property type="protein sequence ID" value="MBL7560828.1"/>
    <property type="molecule type" value="Genomic_DNA"/>
</dbReference>
<gene>
    <name evidence="1" type="primary">gldB</name>
    <name evidence="1" type="ORF">JAO71_13545</name>
</gene>
<comment type="caution">
    <text evidence="1">The sequence shown here is derived from an EMBL/GenBank/DDBJ whole genome shotgun (WGS) entry which is preliminary data.</text>
</comment>
<accession>A0ABS1WP24</accession>
<evidence type="ECO:0000313" key="2">
    <source>
        <dbReference type="Proteomes" id="UP000605013"/>
    </source>
</evidence>
<keyword evidence="2" id="KW-1185">Reference proteome</keyword>
<dbReference type="RefSeq" id="WP_203001347.1">
    <property type="nucleotide sequence ID" value="NZ_JAEMEF010000014.1"/>
</dbReference>
<name>A0ABS1WP24_9FLAO</name>
<evidence type="ECO:0000313" key="1">
    <source>
        <dbReference type="EMBL" id="MBL7560828.1"/>
    </source>
</evidence>
<dbReference type="Pfam" id="PF25594">
    <property type="entry name" value="GldB_lipo"/>
    <property type="match status" value="1"/>
</dbReference>
<sequence length="320" mass="37653">MRVFILIVSLFFLLFSCQDDNKLEAQISKIDINVNIERFDIAFAEAEPANLPALKADFPFMFPRQYDDAFWYNKMQDTLQRQLSEETIKKFPALKTETKDIKKMFQHLKYYFPTFKTPRIITTTSDVDYKNKVIVTDTIAIVELDTYLGNDHFFYDGLQSYIVANMTPDQIVVDLANAYAEKYVLNSRRKHLLDEMVYFGKLLYIKEKVIPFISDAQKIGYTQQQLDWAFANQEQIWKYFIQKELLYSTDSKLPNRFINPAPFSKFYLAEIDNESPGKIGQFIGWQIVKAYMNNNDVTLNELLNTPAQTIFNKSYYKPRE</sequence>
<organism evidence="1 2">
    <name type="scientific">Olleya sediminilitoris</name>
    <dbReference type="NCBI Taxonomy" id="2795739"/>
    <lineage>
        <taxon>Bacteria</taxon>
        <taxon>Pseudomonadati</taxon>
        <taxon>Bacteroidota</taxon>
        <taxon>Flavobacteriia</taxon>
        <taxon>Flavobacteriales</taxon>
        <taxon>Flavobacteriaceae</taxon>
    </lineage>
</organism>